<dbReference type="OrthoDB" id="1749531at2759"/>
<accession>A0A9N7MTX5</accession>
<dbReference type="Pfam" id="PF08284">
    <property type="entry name" value="RVP_2"/>
    <property type="match status" value="1"/>
</dbReference>
<dbReference type="Proteomes" id="UP001153555">
    <property type="component" value="Unassembled WGS sequence"/>
</dbReference>
<dbReference type="SUPFAM" id="SSF50630">
    <property type="entry name" value="Acid proteases"/>
    <property type="match status" value="1"/>
</dbReference>
<dbReference type="Gene3D" id="2.40.70.10">
    <property type="entry name" value="Acid Proteases"/>
    <property type="match status" value="1"/>
</dbReference>
<protein>
    <recommendedName>
        <fullName evidence="2">Retrotransposon gag domain-containing protein</fullName>
    </recommendedName>
</protein>
<dbReference type="Pfam" id="PF03732">
    <property type="entry name" value="Retrotrans_gag"/>
    <property type="match status" value="1"/>
</dbReference>
<evidence type="ECO:0000256" key="1">
    <source>
        <dbReference type="SAM" id="MobiDB-lite"/>
    </source>
</evidence>
<organism evidence="3 4">
    <name type="scientific">Striga hermonthica</name>
    <name type="common">Purple witchweed</name>
    <name type="synonym">Buchnera hermonthica</name>
    <dbReference type="NCBI Taxonomy" id="68872"/>
    <lineage>
        <taxon>Eukaryota</taxon>
        <taxon>Viridiplantae</taxon>
        <taxon>Streptophyta</taxon>
        <taxon>Embryophyta</taxon>
        <taxon>Tracheophyta</taxon>
        <taxon>Spermatophyta</taxon>
        <taxon>Magnoliopsida</taxon>
        <taxon>eudicotyledons</taxon>
        <taxon>Gunneridae</taxon>
        <taxon>Pentapetalae</taxon>
        <taxon>asterids</taxon>
        <taxon>lamiids</taxon>
        <taxon>Lamiales</taxon>
        <taxon>Orobanchaceae</taxon>
        <taxon>Buchnereae</taxon>
        <taxon>Striga</taxon>
    </lineage>
</organism>
<evidence type="ECO:0000259" key="2">
    <source>
        <dbReference type="Pfam" id="PF03732"/>
    </source>
</evidence>
<proteinExistence type="predicted"/>
<feature type="non-terminal residue" evidence="3">
    <location>
        <position position="551"/>
    </location>
</feature>
<evidence type="ECO:0000313" key="3">
    <source>
        <dbReference type="EMBL" id="CAA0819701.1"/>
    </source>
</evidence>
<sequence length="551" mass="63031">RYRSPLASFNQPGEPRIEKTRLVLSTFNGTDPNAWLNQAMQYFNINEIHQPDWVQYAAYYLDGEANIWWQWLSSIYQDRNEQIRWEDFEKKLIARFGVSDYHNYDEALSHIKKTGSVSEFQREFERLACRVRGWPERALVGAFIGGLKFDLAAEVRLERPSTMREAIEIARRRDDHLSATQKARRGDKNPTEPSRTALDAHMRNRREKGQCYKCGERFTPGHRCKQAYMIQVVDSDDEEELKEVETRHYIKEDLEISVNAMLGVQGPRTIKLPASVRGRSIEVLVDIGSSHNFISAILVDALKLLATKVDPFDVRVVNGEKLRCHKYYRDVPINLQGETIKADLYSLPLVGPDIVLGVQWLEGLGEVKTNYKEGIMKFYLEKRLIILKIKLRGTVKGTELRFLELMDEENKHKRRIPILEDKDVLKGGGNDTEVVIDPTKPEHGSTRMRDSRWEFFAKEQRAWCLEDMLNGAQGVDVGTLARARDCYGWALGDGAPGDTRGALSESEGSDGARGVRNKREVVTQAKDAIACARARRDMTRMNSLILIGIDK</sequence>
<feature type="region of interest" description="Disordered" evidence="1">
    <location>
        <begin position="171"/>
        <end position="199"/>
    </location>
</feature>
<feature type="domain" description="Retrotransposon gag" evidence="2">
    <location>
        <begin position="56"/>
        <end position="148"/>
    </location>
</feature>
<dbReference type="InterPro" id="IPR032567">
    <property type="entry name" value="RTL1-rel"/>
</dbReference>
<gene>
    <name evidence="3" type="ORF">SHERM_18038</name>
</gene>
<feature type="non-terminal residue" evidence="3">
    <location>
        <position position="1"/>
    </location>
</feature>
<comment type="caution">
    <text evidence="3">The sequence shown here is derived from an EMBL/GenBank/DDBJ whole genome shotgun (WGS) entry which is preliminary data.</text>
</comment>
<dbReference type="PANTHER" id="PTHR15503:SF22">
    <property type="entry name" value="TRANSPOSON TY3-I GAG POLYPROTEIN"/>
    <property type="match status" value="1"/>
</dbReference>
<dbReference type="CDD" id="cd00303">
    <property type="entry name" value="retropepsin_like"/>
    <property type="match status" value="1"/>
</dbReference>
<evidence type="ECO:0000313" key="4">
    <source>
        <dbReference type="Proteomes" id="UP001153555"/>
    </source>
</evidence>
<reference evidence="3" key="1">
    <citation type="submission" date="2019-12" db="EMBL/GenBank/DDBJ databases">
        <authorList>
            <person name="Scholes J."/>
        </authorList>
    </citation>
    <scope>NUCLEOTIDE SEQUENCE</scope>
</reference>
<dbReference type="InterPro" id="IPR021109">
    <property type="entry name" value="Peptidase_aspartic_dom_sf"/>
</dbReference>
<dbReference type="EMBL" id="CACSLK010019386">
    <property type="protein sequence ID" value="CAA0819701.1"/>
    <property type="molecule type" value="Genomic_DNA"/>
</dbReference>
<dbReference type="InterPro" id="IPR005162">
    <property type="entry name" value="Retrotrans_gag_dom"/>
</dbReference>
<name>A0A9N7MTX5_STRHE</name>
<keyword evidence="4" id="KW-1185">Reference proteome</keyword>
<dbReference type="AlphaFoldDB" id="A0A9N7MTX5"/>
<dbReference type="PANTHER" id="PTHR15503">
    <property type="entry name" value="LDOC1 RELATED"/>
    <property type="match status" value="1"/>
</dbReference>
<feature type="region of interest" description="Disordered" evidence="1">
    <location>
        <begin position="497"/>
        <end position="517"/>
    </location>
</feature>